<name>A0ABD1ZP02_9MARC</name>
<sequence length="165" mass="18297">MDKMWKWLLIAVLVSVSLVATMVVAGGAKKLADDPLIVQVTDGQQEGDDSGDDFGSANILDAANLMVDAELHFNNFVKKYKKREGKPIPSLPTEDLRTNFDWRDAGAVTEVKNQGSCGSCWAFSTTGILYRGYTESTTTESYTEAIRTRPRLPRHENQHCVKGRN</sequence>
<keyword evidence="2" id="KW-0732">Signal</keyword>
<dbReference type="EMBL" id="JBHFFA010000001">
    <property type="protein sequence ID" value="KAL2651844.1"/>
    <property type="molecule type" value="Genomic_DNA"/>
</dbReference>
<gene>
    <name evidence="4" type="ORF">R1flu_019972</name>
</gene>
<evidence type="ECO:0000256" key="1">
    <source>
        <dbReference type="ARBA" id="ARBA00008455"/>
    </source>
</evidence>
<accession>A0ABD1ZP02</accession>
<organism evidence="4 5">
    <name type="scientific">Riccia fluitans</name>
    <dbReference type="NCBI Taxonomy" id="41844"/>
    <lineage>
        <taxon>Eukaryota</taxon>
        <taxon>Viridiplantae</taxon>
        <taxon>Streptophyta</taxon>
        <taxon>Embryophyta</taxon>
        <taxon>Marchantiophyta</taxon>
        <taxon>Marchantiopsida</taxon>
        <taxon>Marchantiidae</taxon>
        <taxon>Marchantiales</taxon>
        <taxon>Ricciaceae</taxon>
        <taxon>Riccia</taxon>
    </lineage>
</organism>
<evidence type="ECO:0000256" key="2">
    <source>
        <dbReference type="SAM" id="SignalP"/>
    </source>
</evidence>
<dbReference type="Proteomes" id="UP001605036">
    <property type="component" value="Unassembled WGS sequence"/>
</dbReference>
<protein>
    <recommendedName>
        <fullName evidence="3">Peptidase C1A papain C-terminal domain-containing protein</fullName>
    </recommendedName>
</protein>
<dbReference type="AlphaFoldDB" id="A0ABD1ZP02"/>
<evidence type="ECO:0000313" key="5">
    <source>
        <dbReference type="Proteomes" id="UP001605036"/>
    </source>
</evidence>
<feature type="chain" id="PRO_5044825840" description="Peptidase C1A papain C-terminal domain-containing protein" evidence="2">
    <location>
        <begin position="22"/>
        <end position="165"/>
    </location>
</feature>
<dbReference type="SUPFAM" id="SSF54001">
    <property type="entry name" value="Cysteine proteinases"/>
    <property type="match status" value="1"/>
</dbReference>
<evidence type="ECO:0000313" key="4">
    <source>
        <dbReference type="EMBL" id="KAL2651844.1"/>
    </source>
</evidence>
<dbReference type="InterPro" id="IPR038765">
    <property type="entry name" value="Papain-like_cys_pep_sf"/>
</dbReference>
<comment type="caution">
    <text evidence="4">The sequence shown here is derived from an EMBL/GenBank/DDBJ whole genome shotgun (WGS) entry which is preliminary data.</text>
</comment>
<dbReference type="InterPro" id="IPR000668">
    <property type="entry name" value="Peptidase_C1A_C"/>
</dbReference>
<feature type="domain" description="Peptidase C1A papain C-terminal" evidence="3">
    <location>
        <begin position="98"/>
        <end position="137"/>
    </location>
</feature>
<dbReference type="PANTHER" id="PTHR12411">
    <property type="entry name" value="CYSTEINE PROTEASE FAMILY C1-RELATED"/>
    <property type="match status" value="1"/>
</dbReference>
<dbReference type="Pfam" id="PF00112">
    <property type="entry name" value="Peptidase_C1"/>
    <property type="match status" value="1"/>
</dbReference>
<dbReference type="InterPro" id="IPR000169">
    <property type="entry name" value="Pept_cys_AS"/>
</dbReference>
<evidence type="ECO:0000259" key="3">
    <source>
        <dbReference type="Pfam" id="PF00112"/>
    </source>
</evidence>
<dbReference type="Gene3D" id="3.90.70.10">
    <property type="entry name" value="Cysteine proteinases"/>
    <property type="match status" value="1"/>
</dbReference>
<reference evidence="4 5" key="1">
    <citation type="submission" date="2024-09" db="EMBL/GenBank/DDBJ databases">
        <title>Chromosome-scale assembly of Riccia fluitans.</title>
        <authorList>
            <person name="Paukszto L."/>
            <person name="Sawicki J."/>
            <person name="Karawczyk K."/>
            <person name="Piernik-Szablinska J."/>
            <person name="Szczecinska M."/>
            <person name="Mazdziarz M."/>
        </authorList>
    </citation>
    <scope>NUCLEOTIDE SEQUENCE [LARGE SCALE GENOMIC DNA]</scope>
    <source>
        <strain evidence="4">Rf_01</strain>
        <tissue evidence="4">Aerial parts of the thallus</tissue>
    </source>
</reference>
<keyword evidence="5" id="KW-1185">Reference proteome</keyword>
<feature type="signal peptide" evidence="2">
    <location>
        <begin position="1"/>
        <end position="21"/>
    </location>
</feature>
<dbReference type="InterPro" id="IPR013128">
    <property type="entry name" value="Peptidase_C1A"/>
</dbReference>
<dbReference type="PROSITE" id="PS00139">
    <property type="entry name" value="THIOL_PROTEASE_CYS"/>
    <property type="match status" value="1"/>
</dbReference>
<proteinExistence type="inferred from homology"/>
<comment type="similarity">
    <text evidence="1">Belongs to the peptidase C1 family.</text>
</comment>